<keyword evidence="2" id="KW-1185">Reference proteome</keyword>
<organism evidence="1 2">
    <name type="scientific">Triplophysa rosa</name>
    <name type="common">Cave loach</name>
    <dbReference type="NCBI Taxonomy" id="992332"/>
    <lineage>
        <taxon>Eukaryota</taxon>
        <taxon>Metazoa</taxon>
        <taxon>Chordata</taxon>
        <taxon>Craniata</taxon>
        <taxon>Vertebrata</taxon>
        <taxon>Euteleostomi</taxon>
        <taxon>Actinopterygii</taxon>
        <taxon>Neopterygii</taxon>
        <taxon>Teleostei</taxon>
        <taxon>Ostariophysi</taxon>
        <taxon>Cypriniformes</taxon>
        <taxon>Nemacheilidae</taxon>
        <taxon>Triplophysa</taxon>
    </lineage>
</organism>
<evidence type="ECO:0000313" key="1">
    <source>
        <dbReference type="EMBL" id="KAI7794688.1"/>
    </source>
</evidence>
<accession>A0A9W7WEC2</accession>
<reference evidence="1" key="1">
    <citation type="submission" date="2021-02" db="EMBL/GenBank/DDBJ databases">
        <title>Comparative genomics reveals that relaxation of natural selection precedes convergent phenotypic evolution of cavefish.</title>
        <authorList>
            <person name="Peng Z."/>
        </authorList>
    </citation>
    <scope>NUCLEOTIDE SEQUENCE</scope>
    <source>
        <tissue evidence="1">Muscle</tissue>
    </source>
</reference>
<gene>
    <name evidence="1" type="ORF">IRJ41_021656</name>
</gene>
<proteinExistence type="predicted"/>
<evidence type="ECO:0000313" key="2">
    <source>
        <dbReference type="Proteomes" id="UP001059041"/>
    </source>
</evidence>
<dbReference type="Proteomes" id="UP001059041">
    <property type="component" value="Linkage Group LG21"/>
</dbReference>
<dbReference type="AlphaFoldDB" id="A0A9W7WEC2"/>
<protein>
    <submittedName>
        <fullName evidence="1">Uncharacterized protein</fullName>
    </submittedName>
</protein>
<sequence>NHVCGAQELSLWRSQWHDTPSSRRGFLSSVWLMSFSPLFICSWRTLLHLEQSCFQLSVFIYRLLMLVTLTDILVLQRLEPQGCEFKDPVSDEGHGGRYGGDFHVDLATEGLSDALMFYACLRYSHLHGFLTRYGTYPTTIARMCYDPDV</sequence>
<name>A0A9W7WEC2_TRIRA</name>
<comment type="caution">
    <text evidence="1">The sequence shown here is derived from an EMBL/GenBank/DDBJ whole genome shotgun (WGS) entry which is preliminary data.</text>
</comment>
<feature type="non-terminal residue" evidence="1">
    <location>
        <position position="149"/>
    </location>
</feature>
<dbReference type="EMBL" id="JAFHDT010000021">
    <property type="protein sequence ID" value="KAI7794688.1"/>
    <property type="molecule type" value="Genomic_DNA"/>
</dbReference>